<name>A0A9W4U9I5_9PLEO</name>
<sequence>MTAGINCQEDTGDLTATNHVVFHSVACGRKGGSSKCCDVRTKARQPQSGWAGPLQQVPPSQAFRCGNDVDRNELLQSSCKLITPGSFFVATVLPEDKLNIICVACLLLRNPRSLSEYCAIDY</sequence>
<comment type="caution">
    <text evidence="1">The sequence shown here is derived from an EMBL/GenBank/DDBJ whole genome shotgun (WGS) entry which is preliminary data.</text>
</comment>
<dbReference type="EMBL" id="CAOQHR010000002">
    <property type="protein sequence ID" value="CAI6327686.1"/>
    <property type="molecule type" value="Genomic_DNA"/>
</dbReference>
<dbReference type="AlphaFoldDB" id="A0A9W4U9I5"/>
<accession>A0A9W4U9I5</accession>
<organism evidence="1 2">
    <name type="scientific">Periconia digitata</name>
    <dbReference type="NCBI Taxonomy" id="1303443"/>
    <lineage>
        <taxon>Eukaryota</taxon>
        <taxon>Fungi</taxon>
        <taxon>Dikarya</taxon>
        <taxon>Ascomycota</taxon>
        <taxon>Pezizomycotina</taxon>
        <taxon>Dothideomycetes</taxon>
        <taxon>Pleosporomycetidae</taxon>
        <taxon>Pleosporales</taxon>
        <taxon>Massarineae</taxon>
        <taxon>Periconiaceae</taxon>
        <taxon>Periconia</taxon>
    </lineage>
</organism>
<protein>
    <submittedName>
        <fullName evidence="1">Uncharacterized protein</fullName>
    </submittedName>
</protein>
<gene>
    <name evidence="1" type="ORF">PDIGIT_LOCUS3913</name>
</gene>
<reference evidence="1" key="1">
    <citation type="submission" date="2023-01" db="EMBL/GenBank/DDBJ databases">
        <authorList>
            <person name="Van Ghelder C."/>
            <person name="Rancurel C."/>
        </authorList>
    </citation>
    <scope>NUCLEOTIDE SEQUENCE</scope>
    <source>
        <strain evidence="1">CNCM I-4278</strain>
    </source>
</reference>
<proteinExistence type="predicted"/>
<keyword evidence="2" id="KW-1185">Reference proteome</keyword>
<evidence type="ECO:0000313" key="2">
    <source>
        <dbReference type="Proteomes" id="UP001152607"/>
    </source>
</evidence>
<dbReference type="Proteomes" id="UP001152607">
    <property type="component" value="Unassembled WGS sequence"/>
</dbReference>
<evidence type="ECO:0000313" key="1">
    <source>
        <dbReference type="EMBL" id="CAI6327686.1"/>
    </source>
</evidence>